<reference evidence="1 2" key="1">
    <citation type="journal article" date="2019" name="Commun. Biol.">
        <title>The bagworm genome reveals a unique fibroin gene that provides high tensile strength.</title>
        <authorList>
            <person name="Kono N."/>
            <person name="Nakamura H."/>
            <person name="Ohtoshi R."/>
            <person name="Tomita M."/>
            <person name="Numata K."/>
            <person name="Arakawa K."/>
        </authorList>
    </citation>
    <scope>NUCLEOTIDE SEQUENCE [LARGE SCALE GENOMIC DNA]</scope>
</reference>
<dbReference type="EMBL" id="BGZK01000568">
    <property type="protein sequence ID" value="GBP50592.1"/>
    <property type="molecule type" value="Genomic_DNA"/>
</dbReference>
<gene>
    <name evidence="1" type="ORF">EVAR_29351_1</name>
</gene>
<name>A0A4C1WJC0_EUMVA</name>
<accession>A0A4C1WJC0</accession>
<dbReference type="Proteomes" id="UP000299102">
    <property type="component" value="Unassembled WGS sequence"/>
</dbReference>
<dbReference type="AlphaFoldDB" id="A0A4C1WJC0"/>
<evidence type="ECO:0000313" key="2">
    <source>
        <dbReference type="Proteomes" id="UP000299102"/>
    </source>
</evidence>
<proteinExistence type="predicted"/>
<evidence type="ECO:0000313" key="1">
    <source>
        <dbReference type="EMBL" id="GBP50592.1"/>
    </source>
</evidence>
<organism evidence="1 2">
    <name type="scientific">Eumeta variegata</name>
    <name type="common">Bagworm moth</name>
    <name type="synonym">Eumeta japonica</name>
    <dbReference type="NCBI Taxonomy" id="151549"/>
    <lineage>
        <taxon>Eukaryota</taxon>
        <taxon>Metazoa</taxon>
        <taxon>Ecdysozoa</taxon>
        <taxon>Arthropoda</taxon>
        <taxon>Hexapoda</taxon>
        <taxon>Insecta</taxon>
        <taxon>Pterygota</taxon>
        <taxon>Neoptera</taxon>
        <taxon>Endopterygota</taxon>
        <taxon>Lepidoptera</taxon>
        <taxon>Glossata</taxon>
        <taxon>Ditrysia</taxon>
        <taxon>Tineoidea</taxon>
        <taxon>Psychidae</taxon>
        <taxon>Oiketicinae</taxon>
        <taxon>Eumeta</taxon>
    </lineage>
</organism>
<keyword evidence="2" id="KW-1185">Reference proteome</keyword>
<comment type="caution">
    <text evidence="1">The sequence shown here is derived from an EMBL/GenBank/DDBJ whole genome shotgun (WGS) entry which is preliminary data.</text>
</comment>
<protein>
    <submittedName>
        <fullName evidence="1">Uncharacterized protein</fullName>
    </submittedName>
</protein>
<sequence length="195" mass="21325">MSVLKLIRELHLYPLRRRNRMHAPTLTPINTPIASFFIPTLGRRPGKEQTDNGVVGAYLRASALGTEGPSDFVTYGATSTAFYEPPEVLDTDKASTGQCLRGVTIVGLIYAYAACRILRKLLEHHRRSHVAVFGCPTRFADIYRSLTNESARLEHRTGVDGGGPRDHHGAALTYTHCPVGARGLGAHAADFAFQL</sequence>